<evidence type="ECO:0000313" key="3">
    <source>
        <dbReference type="Proteomes" id="UP001604277"/>
    </source>
</evidence>
<dbReference type="AlphaFoldDB" id="A0ABD1R1Z7"/>
<reference evidence="3" key="1">
    <citation type="submission" date="2024-07" db="EMBL/GenBank/DDBJ databases">
        <title>Two chromosome-level genome assemblies of Korean endemic species Abeliophyllum distichum and Forsythia ovata (Oleaceae).</title>
        <authorList>
            <person name="Jang H."/>
        </authorList>
    </citation>
    <scope>NUCLEOTIDE SEQUENCE [LARGE SCALE GENOMIC DNA]</scope>
</reference>
<gene>
    <name evidence="2" type="ORF">Fot_43908</name>
</gene>
<organism evidence="2 3">
    <name type="scientific">Forsythia ovata</name>
    <dbReference type="NCBI Taxonomy" id="205694"/>
    <lineage>
        <taxon>Eukaryota</taxon>
        <taxon>Viridiplantae</taxon>
        <taxon>Streptophyta</taxon>
        <taxon>Embryophyta</taxon>
        <taxon>Tracheophyta</taxon>
        <taxon>Spermatophyta</taxon>
        <taxon>Magnoliopsida</taxon>
        <taxon>eudicotyledons</taxon>
        <taxon>Gunneridae</taxon>
        <taxon>Pentapetalae</taxon>
        <taxon>asterids</taxon>
        <taxon>lamiids</taxon>
        <taxon>Lamiales</taxon>
        <taxon>Oleaceae</taxon>
        <taxon>Forsythieae</taxon>
        <taxon>Forsythia</taxon>
    </lineage>
</organism>
<evidence type="ECO:0000313" key="2">
    <source>
        <dbReference type="EMBL" id="KAL2482464.1"/>
    </source>
</evidence>
<dbReference type="EMBL" id="JBFOLJ010000013">
    <property type="protein sequence ID" value="KAL2482464.1"/>
    <property type="molecule type" value="Genomic_DNA"/>
</dbReference>
<name>A0ABD1R1Z7_9LAMI</name>
<evidence type="ECO:0000256" key="1">
    <source>
        <dbReference type="SAM" id="MobiDB-lite"/>
    </source>
</evidence>
<feature type="region of interest" description="Disordered" evidence="1">
    <location>
        <begin position="32"/>
        <end position="61"/>
    </location>
</feature>
<proteinExistence type="predicted"/>
<keyword evidence="3" id="KW-1185">Reference proteome</keyword>
<dbReference type="Proteomes" id="UP001604277">
    <property type="component" value="Unassembled WGS sequence"/>
</dbReference>
<accession>A0ABD1R1Z7</accession>
<protein>
    <submittedName>
        <fullName evidence="2">Uncharacterized protein</fullName>
    </submittedName>
</protein>
<sequence length="133" mass="15136">MTGDKQLSSLRGRGEPSVKEFSMGDVEIVHNHPSFVPNPHTSLVTSVDPHDSVQPELPGLHDQPATFDEWYSRELDQLYSFLGEPSVNEFSIADVENPEDYPIHSPGLYFQDFAYFNQDFQNDNDYTESDKPL</sequence>
<comment type="caution">
    <text evidence="2">The sequence shown here is derived from an EMBL/GenBank/DDBJ whole genome shotgun (WGS) entry which is preliminary data.</text>
</comment>